<evidence type="ECO:0000313" key="3">
    <source>
        <dbReference type="Ensembl" id="ENSCCRP00020084007.1"/>
    </source>
</evidence>
<dbReference type="Pfam" id="PF00059">
    <property type="entry name" value="Lectin_C"/>
    <property type="match status" value="1"/>
</dbReference>
<evidence type="ECO:0000259" key="2">
    <source>
        <dbReference type="PROSITE" id="PS50041"/>
    </source>
</evidence>
<dbReference type="InterPro" id="IPR016186">
    <property type="entry name" value="C-type_lectin-like/link_sf"/>
</dbReference>
<reference evidence="3" key="1">
    <citation type="submission" date="2025-08" db="UniProtKB">
        <authorList>
            <consortium name="Ensembl"/>
        </authorList>
    </citation>
    <scope>IDENTIFICATION</scope>
</reference>
<dbReference type="InterPro" id="IPR018378">
    <property type="entry name" value="C-type_lectin_CS"/>
</dbReference>
<dbReference type="Gene3D" id="3.10.100.10">
    <property type="entry name" value="Mannose-Binding Protein A, subunit A"/>
    <property type="match status" value="1"/>
</dbReference>
<dbReference type="SUPFAM" id="SSF56436">
    <property type="entry name" value="C-type lectin-like"/>
    <property type="match status" value="1"/>
</dbReference>
<feature type="domain" description="C-type lectin" evidence="2">
    <location>
        <begin position="24"/>
        <end position="72"/>
    </location>
</feature>
<proteinExistence type="predicted"/>
<sequence length="84" mass="9698">DRGGDLIIRDNREEQVSERYCPCIGLTEIDVEGIWKWVDGSTLTSGKENCALNNPSSWADYPCNDAFKWVCEKSILHYFTLNFY</sequence>
<dbReference type="InterPro" id="IPR016187">
    <property type="entry name" value="CTDL_fold"/>
</dbReference>
<dbReference type="AlphaFoldDB" id="A0A8C2IR50"/>
<accession>A0A8C2IR50</accession>
<organism evidence="3 4">
    <name type="scientific">Cyprinus carpio</name>
    <name type="common">Common carp</name>
    <dbReference type="NCBI Taxonomy" id="7962"/>
    <lineage>
        <taxon>Eukaryota</taxon>
        <taxon>Metazoa</taxon>
        <taxon>Chordata</taxon>
        <taxon>Craniata</taxon>
        <taxon>Vertebrata</taxon>
        <taxon>Euteleostomi</taxon>
        <taxon>Actinopterygii</taxon>
        <taxon>Neopterygii</taxon>
        <taxon>Teleostei</taxon>
        <taxon>Ostariophysi</taxon>
        <taxon>Cypriniformes</taxon>
        <taxon>Cyprinidae</taxon>
        <taxon>Cyprininae</taxon>
        <taxon>Cyprinus</taxon>
    </lineage>
</organism>
<dbReference type="Ensembl" id="ENSCCRT00020091925.1">
    <property type="protein sequence ID" value="ENSCCRP00020084007.1"/>
    <property type="gene ID" value="ENSCCRG00020038740.1"/>
</dbReference>
<keyword evidence="1" id="KW-1015">Disulfide bond</keyword>
<dbReference type="InterPro" id="IPR001304">
    <property type="entry name" value="C-type_lectin-like"/>
</dbReference>
<dbReference type="Proteomes" id="UP000694701">
    <property type="component" value="Unplaced"/>
</dbReference>
<dbReference type="PROSITE" id="PS00615">
    <property type="entry name" value="C_TYPE_LECTIN_1"/>
    <property type="match status" value="1"/>
</dbReference>
<dbReference type="PROSITE" id="PS50041">
    <property type="entry name" value="C_TYPE_LECTIN_2"/>
    <property type="match status" value="1"/>
</dbReference>
<protein>
    <recommendedName>
        <fullName evidence="2">C-type lectin domain-containing protein</fullName>
    </recommendedName>
</protein>
<evidence type="ECO:0000313" key="4">
    <source>
        <dbReference type="Proteomes" id="UP000694701"/>
    </source>
</evidence>
<name>A0A8C2IR50_CYPCA</name>
<evidence type="ECO:0000256" key="1">
    <source>
        <dbReference type="ARBA" id="ARBA00023157"/>
    </source>
</evidence>